<dbReference type="InterPro" id="IPR051246">
    <property type="entry name" value="WDR48"/>
</dbReference>
<feature type="signal peptide" evidence="8">
    <location>
        <begin position="1"/>
        <end position="31"/>
    </location>
</feature>
<name>A0ABU0E7Q2_9FIRM</name>
<evidence type="ECO:0000256" key="8">
    <source>
        <dbReference type="SAM" id="SignalP"/>
    </source>
</evidence>
<keyword evidence="4" id="KW-0964">Secreted</keyword>
<dbReference type="SMART" id="SM00710">
    <property type="entry name" value="PbH1"/>
    <property type="match status" value="10"/>
</dbReference>
<dbReference type="PANTHER" id="PTHR19862:SF14">
    <property type="entry name" value="WD REPEAT-CONTAINING PROTEIN 48"/>
    <property type="match status" value="1"/>
</dbReference>
<sequence>MNKVKKLAVSFLCVFAILTTIIPTGHTQVYANDVDVIVSTEEKLIEEINNAVDGVEKHIQIDTPIQVTKMIKIPINKNILISSKNNNSSTLTRNAGYTNHILVVEEGAKLKTNNIILDGEKDIRTDIMGSLVFVKGEYTVEEGTILQNNKVSVINSDENYQNYIVGAGVYATGENASIKVNGGLITKNESLSYKLTDDPYLYVGTYGGGGITTRESAKLTMSGGTISYNTSEGAGGGVHASGETILSGTTIDNNYSDTSGGGIAIYGWAEEDSASFVMSGGSVTNNSTRADGFGGGVYVSQTALLKESNMHWTSKNYTDYQILPVEVTGGLVQNNSANVGGGFYFNYSTATLGGSLIVDNNKASFHGGGIALGVKDNSISTMFWGANGNFAITGGMYSNNYAKNSGGALYYVEMYKEMAPNGLVITGGTFKGNIADYSGGGIYASDEMKIKIEGTKENPIIVEDNTAQYNGGGISLRKTSYDNYSGTDYCQAYLKDIIVRNNKVTSTNTDYDEYGDGGGIALKGFIDVILDDVTITKNTATGEGAAVMAIGYSWPLHNQIIIKGDTKIGVDESDNGIYLLTHLLIDRRSGTPIITDNYISYIQVDGVLGDNARVNIEGAEDMVGIEIGSEYVEVSATVDSLIGRLIAEKLDLNETFTDIEANKFFYQGEELYVNVNEDATSQLILGRRSSEIGEISIIDNYHDDDGIVVIHRTGETGENTGMYPSGYPSEYELELTIDGNNITDEQLSKVTWEVEVAGEFPELIEYAVIEDGTNTVVAKKSGVVKLTATYNGNTASIYVVIPGDVTRDGRVNTADAMNIQRYSADRNHDITYLGKVDEFTLLLADLDGANGVNTADKVIIQKMVSKTISPSN</sequence>
<evidence type="ECO:0000256" key="4">
    <source>
        <dbReference type="ARBA" id="ARBA00022525"/>
    </source>
</evidence>
<keyword evidence="6" id="KW-0472">Membrane</keyword>
<organism evidence="10 11">
    <name type="scientific">Breznakia pachnodae</name>
    <dbReference type="NCBI Taxonomy" id="265178"/>
    <lineage>
        <taxon>Bacteria</taxon>
        <taxon>Bacillati</taxon>
        <taxon>Bacillota</taxon>
        <taxon>Erysipelotrichia</taxon>
        <taxon>Erysipelotrichales</taxon>
        <taxon>Erysipelotrichaceae</taxon>
        <taxon>Breznakia</taxon>
    </lineage>
</organism>
<dbReference type="PANTHER" id="PTHR19862">
    <property type="entry name" value="WD REPEAT-CONTAINING PROTEIN 48"/>
    <property type="match status" value="1"/>
</dbReference>
<evidence type="ECO:0000256" key="1">
    <source>
        <dbReference type="ARBA" id="ARBA00004196"/>
    </source>
</evidence>
<dbReference type="SUPFAM" id="SSF63446">
    <property type="entry name" value="Type I dockerin domain"/>
    <property type="match status" value="1"/>
</dbReference>
<reference evidence="10 11" key="1">
    <citation type="submission" date="2023-07" db="EMBL/GenBank/DDBJ databases">
        <title>Genomic Encyclopedia of Type Strains, Phase IV (KMG-IV): sequencing the most valuable type-strain genomes for metagenomic binning, comparative biology and taxonomic classification.</title>
        <authorList>
            <person name="Goeker M."/>
        </authorList>
    </citation>
    <scope>NUCLEOTIDE SEQUENCE [LARGE SCALE GENOMIC DNA]</scope>
    <source>
        <strain evidence="10 11">DSM 16784</strain>
    </source>
</reference>
<dbReference type="InterPro" id="IPR006626">
    <property type="entry name" value="PbH1"/>
</dbReference>
<gene>
    <name evidence="10" type="ORF">J2S15_003492</name>
</gene>
<comment type="caution">
    <text evidence="10">The sequence shown here is derived from an EMBL/GenBank/DDBJ whole genome shotgun (WGS) entry which is preliminary data.</text>
</comment>
<protein>
    <submittedName>
        <fullName evidence="10">Outer membrane repeat protein</fullName>
    </submittedName>
</protein>
<dbReference type="PROSITE" id="PS51766">
    <property type="entry name" value="DOCKERIN"/>
    <property type="match status" value="1"/>
</dbReference>
<dbReference type="Proteomes" id="UP001230220">
    <property type="component" value="Unassembled WGS sequence"/>
</dbReference>
<evidence type="ECO:0000313" key="11">
    <source>
        <dbReference type="Proteomes" id="UP001230220"/>
    </source>
</evidence>
<evidence type="ECO:0000313" key="10">
    <source>
        <dbReference type="EMBL" id="MDQ0362738.1"/>
    </source>
</evidence>
<feature type="domain" description="Dockerin" evidence="9">
    <location>
        <begin position="798"/>
        <end position="872"/>
    </location>
</feature>
<dbReference type="Gene3D" id="1.10.1330.10">
    <property type="entry name" value="Dockerin domain"/>
    <property type="match status" value="1"/>
</dbReference>
<comment type="subcellular location">
    <subcellularLocation>
        <location evidence="1">Cell envelope</location>
    </subcellularLocation>
    <subcellularLocation>
        <location evidence="2">Cell outer membrane</location>
    </subcellularLocation>
    <subcellularLocation>
        <location evidence="3">Secreted</location>
    </subcellularLocation>
</comment>
<evidence type="ECO:0000256" key="5">
    <source>
        <dbReference type="ARBA" id="ARBA00022729"/>
    </source>
</evidence>
<dbReference type="SUPFAM" id="SSF51126">
    <property type="entry name" value="Pectin lyase-like"/>
    <property type="match status" value="2"/>
</dbReference>
<dbReference type="InterPro" id="IPR011050">
    <property type="entry name" value="Pectin_lyase_fold/virulence"/>
</dbReference>
<evidence type="ECO:0000256" key="6">
    <source>
        <dbReference type="ARBA" id="ARBA00023136"/>
    </source>
</evidence>
<keyword evidence="7" id="KW-0998">Cell outer membrane</keyword>
<evidence type="ECO:0000256" key="2">
    <source>
        <dbReference type="ARBA" id="ARBA00004442"/>
    </source>
</evidence>
<proteinExistence type="predicted"/>
<keyword evidence="5 8" id="KW-0732">Signal</keyword>
<dbReference type="InterPro" id="IPR016134">
    <property type="entry name" value="Dockerin_dom"/>
</dbReference>
<keyword evidence="11" id="KW-1185">Reference proteome</keyword>
<evidence type="ECO:0000256" key="3">
    <source>
        <dbReference type="ARBA" id="ARBA00004613"/>
    </source>
</evidence>
<evidence type="ECO:0000256" key="7">
    <source>
        <dbReference type="ARBA" id="ARBA00023237"/>
    </source>
</evidence>
<accession>A0ABU0E7Q2</accession>
<dbReference type="RefSeq" id="WP_307410680.1">
    <property type="nucleotide sequence ID" value="NZ_JAUSUR010000007.1"/>
</dbReference>
<dbReference type="InterPro" id="IPR003368">
    <property type="entry name" value="POMP_repeat"/>
</dbReference>
<dbReference type="EMBL" id="JAUSUR010000007">
    <property type="protein sequence ID" value="MDQ0362738.1"/>
    <property type="molecule type" value="Genomic_DNA"/>
</dbReference>
<feature type="chain" id="PRO_5046199946" evidence="8">
    <location>
        <begin position="32"/>
        <end position="872"/>
    </location>
</feature>
<evidence type="ECO:0000259" key="9">
    <source>
        <dbReference type="PROSITE" id="PS51766"/>
    </source>
</evidence>
<dbReference type="InterPro" id="IPR036439">
    <property type="entry name" value="Dockerin_dom_sf"/>
</dbReference>
<dbReference type="Pfam" id="PF02415">
    <property type="entry name" value="Chlam_PMP"/>
    <property type="match status" value="1"/>
</dbReference>